<evidence type="ECO:0000259" key="1">
    <source>
        <dbReference type="Pfam" id="PF07693"/>
    </source>
</evidence>
<dbReference type="AlphaFoldDB" id="A0A087BU17"/>
<dbReference type="Gene3D" id="3.40.50.300">
    <property type="entry name" value="P-loop containing nucleotide triphosphate hydrolases"/>
    <property type="match status" value="1"/>
</dbReference>
<gene>
    <name evidence="2" type="ORF">BMON_1808</name>
</gene>
<name>A0A087BU17_9BIFI</name>
<dbReference type="Pfam" id="PF07693">
    <property type="entry name" value="KAP_NTPase"/>
    <property type="match status" value="1"/>
</dbReference>
<keyword evidence="3" id="KW-1185">Reference proteome</keyword>
<dbReference type="EMBL" id="JGZE01000024">
    <property type="protein sequence ID" value="KFI74517.1"/>
    <property type="molecule type" value="Genomic_DNA"/>
</dbReference>
<dbReference type="STRING" id="1437603.GCA_000771525_00938"/>
<dbReference type="PANTHER" id="PTHR22674:SF6">
    <property type="entry name" value="NTPASE KAP FAMILY P-LOOP DOMAIN-CONTAINING PROTEIN 1"/>
    <property type="match status" value="1"/>
</dbReference>
<dbReference type="InterPro" id="IPR027417">
    <property type="entry name" value="P-loop_NTPase"/>
</dbReference>
<dbReference type="GeneID" id="93095128"/>
<dbReference type="PANTHER" id="PTHR22674">
    <property type="entry name" value="NTPASE, KAP FAMILY P-LOOP DOMAIN-CONTAINING 1"/>
    <property type="match status" value="1"/>
</dbReference>
<dbReference type="InterPro" id="IPR011646">
    <property type="entry name" value="KAP_P-loop"/>
</dbReference>
<proteinExistence type="predicted"/>
<evidence type="ECO:0000313" key="3">
    <source>
        <dbReference type="Proteomes" id="UP000029082"/>
    </source>
</evidence>
<dbReference type="eggNOG" id="COG4928">
    <property type="taxonomic scope" value="Bacteria"/>
</dbReference>
<reference evidence="2 3" key="1">
    <citation type="submission" date="2014-03" db="EMBL/GenBank/DDBJ databases">
        <title>Genomics of Bifidobacteria.</title>
        <authorList>
            <person name="Ventura M."/>
            <person name="Milani C."/>
            <person name="Lugli G.A."/>
        </authorList>
    </citation>
    <scope>NUCLEOTIDE SEQUENCE [LARGE SCALE GENOMIC DNA]</scope>
    <source>
        <strain evidence="2 3">DSM 21395</strain>
    </source>
</reference>
<sequence length="587" mass="65427">MGDTAQDGSGFSREHPIEHAKDDAFNRQAYVSKLLNALWRSDDINGLVVGISGPWGSGKTSLKTMLVEEINTARETSQSFRVVEFEPWMYSRSGKLVSLLFDEVAYDLSPTGGKSRHLKERTGQFANTVLPALSDAASAANVVVPRVGTVSSSLIKAFSGLAKATDPTNDDIDSLAWRREKLKRKLDKSPDRIIVFIDDLDRLMDDEVVEMLRAVKAVGDLPHMTYVLLYDRDSITRSLDATCHGKGDEYLEKIIQVPLDLPEPPQDAVSERLKAEVVAPVGLASKKIYMEGYDRFVELNSFGYCVKPYVSTMRDVIRLSNEFKLRYKVMKDDVEVDDLLSITSLEVFRPSLHRWIMEHKALLCSPVTGRTSYSGQHKGEEQWAQSLTTELKNLPKDSDREALESLFPFAGAALAGNWSNANTCYDDPWRSICRTEHFDAYFRFSTDRDVLHEAEFKQFLLVDDLLDPGFPRDDQLKIFGDKYFPGKAASYLNGSDTERIQKVILGCLKCDQMISEVLRGCISINVATTILNRNNGSRLHTDVLKTIVGAIAQSDSIAAVPTALALAVQMQKELHDSGTAEAPVLLP</sequence>
<evidence type="ECO:0000313" key="2">
    <source>
        <dbReference type="EMBL" id="KFI74517.1"/>
    </source>
</evidence>
<accession>A0A087BU17</accession>
<dbReference type="RefSeq" id="WP_033513702.1">
    <property type="nucleotide sequence ID" value="NZ_JDUO01000025.1"/>
</dbReference>
<protein>
    <submittedName>
        <fullName evidence="2">ATPase</fullName>
    </submittedName>
</protein>
<feature type="domain" description="KAP NTPase" evidence="1">
    <location>
        <begin position="28"/>
        <end position="329"/>
    </location>
</feature>
<dbReference type="SUPFAM" id="SSF52540">
    <property type="entry name" value="P-loop containing nucleoside triphosphate hydrolases"/>
    <property type="match status" value="1"/>
</dbReference>
<dbReference type="Proteomes" id="UP000029082">
    <property type="component" value="Unassembled WGS sequence"/>
</dbReference>
<dbReference type="InterPro" id="IPR052754">
    <property type="entry name" value="NTPase_KAP_P-loop"/>
</dbReference>
<dbReference type="OrthoDB" id="88903at2"/>
<comment type="caution">
    <text evidence="2">The sequence shown here is derived from an EMBL/GenBank/DDBJ whole genome shotgun (WGS) entry which is preliminary data.</text>
</comment>
<organism evidence="2 3">
    <name type="scientific">Bifidobacterium mongoliense DSM 21395</name>
    <dbReference type="NCBI Taxonomy" id="1437603"/>
    <lineage>
        <taxon>Bacteria</taxon>
        <taxon>Bacillati</taxon>
        <taxon>Actinomycetota</taxon>
        <taxon>Actinomycetes</taxon>
        <taxon>Bifidobacteriales</taxon>
        <taxon>Bifidobacteriaceae</taxon>
        <taxon>Bifidobacterium</taxon>
    </lineage>
</organism>